<organism evidence="4 5">
    <name type="scientific">Algoriphagus alkaliphilus</name>
    <dbReference type="NCBI Taxonomy" id="279824"/>
    <lineage>
        <taxon>Bacteria</taxon>
        <taxon>Pseudomonadati</taxon>
        <taxon>Bacteroidota</taxon>
        <taxon>Cytophagia</taxon>
        <taxon>Cytophagales</taxon>
        <taxon>Cyclobacteriaceae</taxon>
        <taxon>Algoriphagus</taxon>
    </lineage>
</organism>
<dbReference type="STRING" id="279824.SAMN03080617_00098"/>
<dbReference type="InterPro" id="IPR000182">
    <property type="entry name" value="GNAT_dom"/>
</dbReference>
<keyword evidence="1 4" id="KW-0808">Transferase</keyword>
<evidence type="ECO:0000256" key="2">
    <source>
        <dbReference type="ARBA" id="ARBA00023315"/>
    </source>
</evidence>
<dbReference type="SUPFAM" id="SSF55729">
    <property type="entry name" value="Acyl-CoA N-acyltransferases (Nat)"/>
    <property type="match status" value="1"/>
</dbReference>
<evidence type="ECO:0000313" key="4">
    <source>
        <dbReference type="EMBL" id="SDA37709.1"/>
    </source>
</evidence>
<evidence type="ECO:0000313" key="5">
    <source>
        <dbReference type="Proteomes" id="UP000198756"/>
    </source>
</evidence>
<dbReference type="InterPro" id="IPR016181">
    <property type="entry name" value="Acyl_CoA_acyltransferase"/>
</dbReference>
<reference evidence="5" key="1">
    <citation type="submission" date="2016-10" db="EMBL/GenBank/DDBJ databases">
        <authorList>
            <person name="Varghese N."/>
            <person name="Submissions S."/>
        </authorList>
    </citation>
    <scope>NUCLEOTIDE SEQUENCE [LARGE SCALE GENOMIC DNA]</scope>
    <source>
        <strain evidence="5">DSM 22703</strain>
    </source>
</reference>
<protein>
    <submittedName>
        <fullName evidence="4">Putative acetyltransferase</fullName>
    </submittedName>
</protein>
<name>A0A1G5UVU2_9BACT</name>
<dbReference type="PANTHER" id="PTHR43800">
    <property type="entry name" value="PEPTIDYL-LYSINE N-ACETYLTRANSFERASE YJAB"/>
    <property type="match status" value="1"/>
</dbReference>
<dbReference type="PROSITE" id="PS51186">
    <property type="entry name" value="GNAT"/>
    <property type="match status" value="1"/>
</dbReference>
<proteinExistence type="predicted"/>
<accession>A0A1G5UVU2</accession>
<keyword evidence="2" id="KW-0012">Acyltransferase</keyword>
<evidence type="ECO:0000259" key="3">
    <source>
        <dbReference type="PROSITE" id="PS51186"/>
    </source>
</evidence>
<gene>
    <name evidence="4" type="ORF">SAMN03080617_00098</name>
</gene>
<sequence>MLRKIWGGKENFPEIDQKNRMMNSRNFSIQPYQHPFRKQILTVWEKSVLATHEFLTEGDFLEIKKMVESIDFNEFEVHCLLDDQKQVLGFLGVLNGKIEMLFLDPFWIGNGMGKLLLDFAKVKLNCKEVDVNEQNESARKFYEKSGFEVVGRSEKDGAGMDYPILHMKLKNET</sequence>
<dbReference type="GO" id="GO:0016747">
    <property type="term" value="F:acyltransferase activity, transferring groups other than amino-acyl groups"/>
    <property type="evidence" value="ECO:0007669"/>
    <property type="project" value="InterPro"/>
</dbReference>
<evidence type="ECO:0000256" key="1">
    <source>
        <dbReference type="ARBA" id="ARBA00022679"/>
    </source>
</evidence>
<dbReference type="Gene3D" id="3.40.630.30">
    <property type="match status" value="1"/>
</dbReference>
<dbReference type="PANTHER" id="PTHR43800:SF1">
    <property type="entry name" value="PEPTIDYL-LYSINE N-ACETYLTRANSFERASE YJAB"/>
    <property type="match status" value="1"/>
</dbReference>
<dbReference type="EMBL" id="FMXE01000002">
    <property type="protein sequence ID" value="SDA37709.1"/>
    <property type="molecule type" value="Genomic_DNA"/>
</dbReference>
<feature type="domain" description="N-acetyltransferase" evidence="3">
    <location>
        <begin position="38"/>
        <end position="172"/>
    </location>
</feature>
<dbReference type="Proteomes" id="UP000198756">
    <property type="component" value="Unassembled WGS sequence"/>
</dbReference>
<dbReference type="Pfam" id="PF13673">
    <property type="entry name" value="Acetyltransf_10"/>
    <property type="match status" value="1"/>
</dbReference>
<dbReference type="AlphaFoldDB" id="A0A1G5UVU2"/>
<keyword evidence="5" id="KW-1185">Reference proteome</keyword>